<feature type="compositionally biased region" description="Low complexity" evidence="1">
    <location>
        <begin position="103"/>
        <end position="115"/>
    </location>
</feature>
<dbReference type="EMBL" id="WHUW01000099">
    <property type="protein sequence ID" value="KAF8425009.1"/>
    <property type="molecule type" value="Genomic_DNA"/>
</dbReference>
<sequence length="421" mass="46734">LLHFGLFPTAPSQPRMAVSMDLLAFYRSLFERSCDAINALAAALHTHYTRRGFHFVNKAGHSVLDPFRRTLGSAVQWFNVLTVEVDTKIDNAIQRSREIVRHSTPISSSLPSTPSKAADSPTSSDQLAPNASLTCAQVLIQRCPACFGSTKFGKPLDDGGDIHVATDGNFHHRHRRCAGDSSPFYDPSYFLSKQFVDAVGDHIAKQRKRPAKEYHGPVPDEAIDDCESSYDTADGNKKKTATDIYDDTGLMGLICRHDLPLFFANIDSPGEQQKYAVALISHLFSLLLETATVMVFYDIGCVLARTLNKVRRTHWACQLVYNPCLVTGLGLSDGEGTERLWSRLIKLISVERSSSAAAVGHEMRADLGDWIKRRLKRGVQEQGQAAREQVKESGHSIADLKQQWALQKDSQLSIRARTFFS</sequence>
<dbReference type="AlphaFoldDB" id="A0AAD4G7T0"/>
<comment type="caution">
    <text evidence="2">The sequence shown here is derived from an EMBL/GenBank/DDBJ whole genome shotgun (WGS) entry which is preliminary data.</text>
</comment>
<protein>
    <submittedName>
        <fullName evidence="2">Uncharacterized protein</fullName>
    </submittedName>
</protein>
<evidence type="ECO:0000313" key="2">
    <source>
        <dbReference type="EMBL" id="KAF8425009.1"/>
    </source>
</evidence>
<feature type="non-terminal residue" evidence="2">
    <location>
        <position position="421"/>
    </location>
</feature>
<dbReference type="InterPro" id="IPR040521">
    <property type="entry name" value="KDZ"/>
</dbReference>
<gene>
    <name evidence="2" type="ORF">L210DRAFT_3421530</name>
</gene>
<evidence type="ECO:0000256" key="1">
    <source>
        <dbReference type="SAM" id="MobiDB-lite"/>
    </source>
</evidence>
<keyword evidence="3" id="KW-1185">Reference proteome</keyword>
<dbReference type="PANTHER" id="PTHR33096">
    <property type="entry name" value="CXC2 DOMAIN-CONTAINING PROTEIN"/>
    <property type="match status" value="1"/>
</dbReference>
<evidence type="ECO:0000313" key="3">
    <source>
        <dbReference type="Proteomes" id="UP001194468"/>
    </source>
</evidence>
<reference evidence="2" key="1">
    <citation type="submission" date="2019-10" db="EMBL/GenBank/DDBJ databases">
        <authorList>
            <consortium name="DOE Joint Genome Institute"/>
            <person name="Kuo A."/>
            <person name="Miyauchi S."/>
            <person name="Kiss E."/>
            <person name="Drula E."/>
            <person name="Kohler A."/>
            <person name="Sanchez-Garcia M."/>
            <person name="Andreopoulos B."/>
            <person name="Barry K.W."/>
            <person name="Bonito G."/>
            <person name="Buee M."/>
            <person name="Carver A."/>
            <person name="Chen C."/>
            <person name="Cichocki N."/>
            <person name="Clum A."/>
            <person name="Culley D."/>
            <person name="Crous P.W."/>
            <person name="Fauchery L."/>
            <person name="Girlanda M."/>
            <person name="Hayes R."/>
            <person name="Keri Z."/>
            <person name="LaButti K."/>
            <person name="Lipzen A."/>
            <person name="Lombard V."/>
            <person name="Magnuson J."/>
            <person name="Maillard F."/>
            <person name="Morin E."/>
            <person name="Murat C."/>
            <person name="Nolan M."/>
            <person name="Ohm R."/>
            <person name="Pangilinan J."/>
            <person name="Pereira M."/>
            <person name="Perotto S."/>
            <person name="Peter M."/>
            <person name="Riley R."/>
            <person name="Sitrit Y."/>
            <person name="Stielow B."/>
            <person name="Szollosi G."/>
            <person name="Zifcakova L."/>
            <person name="Stursova M."/>
            <person name="Spatafora J.W."/>
            <person name="Tedersoo L."/>
            <person name="Vaario L.-M."/>
            <person name="Yamada A."/>
            <person name="Yan M."/>
            <person name="Wang P."/>
            <person name="Xu J."/>
            <person name="Bruns T."/>
            <person name="Baldrian P."/>
            <person name="Vilgalys R."/>
            <person name="Henrissat B."/>
            <person name="Grigoriev I.V."/>
            <person name="Hibbett D."/>
            <person name="Nagy L.G."/>
            <person name="Martin F.M."/>
        </authorList>
    </citation>
    <scope>NUCLEOTIDE SEQUENCE</scope>
    <source>
        <strain evidence="2">BED1</strain>
    </source>
</reference>
<proteinExistence type="predicted"/>
<dbReference type="Pfam" id="PF18758">
    <property type="entry name" value="KDZ"/>
    <property type="match status" value="2"/>
</dbReference>
<organism evidence="2 3">
    <name type="scientific">Boletus edulis BED1</name>
    <dbReference type="NCBI Taxonomy" id="1328754"/>
    <lineage>
        <taxon>Eukaryota</taxon>
        <taxon>Fungi</taxon>
        <taxon>Dikarya</taxon>
        <taxon>Basidiomycota</taxon>
        <taxon>Agaricomycotina</taxon>
        <taxon>Agaricomycetes</taxon>
        <taxon>Agaricomycetidae</taxon>
        <taxon>Boletales</taxon>
        <taxon>Boletineae</taxon>
        <taxon>Boletaceae</taxon>
        <taxon>Boletoideae</taxon>
        <taxon>Boletus</taxon>
    </lineage>
</organism>
<dbReference type="Proteomes" id="UP001194468">
    <property type="component" value="Unassembled WGS sequence"/>
</dbReference>
<dbReference type="PANTHER" id="PTHR33096:SF1">
    <property type="entry name" value="CXC1-LIKE CYSTEINE CLUSTER ASSOCIATED WITH KDZ TRANSPOSASES DOMAIN-CONTAINING PROTEIN"/>
    <property type="match status" value="1"/>
</dbReference>
<feature type="region of interest" description="Disordered" evidence="1">
    <location>
        <begin position="103"/>
        <end position="128"/>
    </location>
</feature>
<name>A0AAD4G7T0_BOLED</name>
<reference evidence="2" key="2">
    <citation type="journal article" date="2020" name="Nat. Commun.">
        <title>Large-scale genome sequencing of mycorrhizal fungi provides insights into the early evolution of symbiotic traits.</title>
        <authorList>
            <person name="Miyauchi S."/>
            <person name="Kiss E."/>
            <person name="Kuo A."/>
            <person name="Drula E."/>
            <person name="Kohler A."/>
            <person name="Sanchez-Garcia M."/>
            <person name="Morin E."/>
            <person name="Andreopoulos B."/>
            <person name="Barry K.W."/>
            <person name="Bonito G."/>
            <person name="Buee M."/>
            <person name="Carver A."/>
            <person name="Chen C."/>
            <person name="Cichocki N."/>
            <person name="Clum A."/>
            <person name="Culley D."/>
            <person name="Crous P.W."/>
            <person name="Fauchery L."/>
            <person name="Girlanda M."/>
            <person name="Hayes R.D."/>
            <person name="Keri Z."/>
            <person name="LaButti K."/>
            <person name="Lipzen A."/>
            <person name="Lombard V."/>
            <person name="Magnuson J."/>
            <person name="Maillard F."/>
            <person name="Murat C."/>
            <person name="Nolan M."/>
            <person name="Ohm R.A."/>
            <person name="Pangilinan J."/>
            <person name="Pereira M.F."/>
            <person name="Perotto S."/>
            <person name="Peter M."/>
            <person name="Pfister S."/>
            <person name="Riley R."/>
            <person name="Sitrit Y."/>
            <person name="Stielow J.B."/>
            <person name="Szollosi G."/>
            <person name="Zifcakova L."/>
            <person name="Stursova M."/>
            <person name="Spatafora J.W."/>
            <person name="Tedersoo L."/>
            <person name="Vaario L.M."/>
            <person name="Yamada A."/>
            <person name="Yan M."/>
            <person name="Wang P."/>
            <person name="Xu J."/>
            <person name="Bruns T."/>
            <person name="Baldrian P."/>
            <person name="Vilgalys R."/>
            <person name="Dunand C."/>
            <person name="Henrissat B."/>
            <person name="Grigoriev I.V."/>
            <person name="Hibbett D."/>
            <person name="Nagy L.G."/>
            <person name="Martin F.M."/>
        </authorList>
    </citation>
    <scope>NUCLEOTIDE SEQUENCE</scope>
    <source>
        <strain evidence="2">BED1</strain>
    </source>
</reference>
<accession>A0AAD4G7T0</accession>